<dbReference type="PROSITE" id="PS51257">
    <property type="entry name" value="PROKAR_LIPOPROTEIN"/>
    <property type="match status" value="1"/>
</dbReference>
<dbReference type="InterPro" id="IPR017687">
    <property type="entry name" value="BamB"/>
</dbReference>
<dbReference type="SUPFAM" id="SSF50998">
    <property type="entry name" value="Quinoprotein alcohol dehydrogenase-like"/>
    <property type="match status" value="1"/>
</dbReference>
<dbReference type="PANTHER" id="PTHR34512">
    <property type="entry name" value="CELL SURFACE PROTEIN"/>
    <property type="match status" value="1"/>
</dbReference>
<dbReference type="Gene3D" id="2.130.10.10">
    <property type="entry name" value="YVTN repeat-like/Quinoprotein amine dehydrogenase"/>
    <property type="match status" value="1"/>
</dbReference>
<organism evidence="6 7">
    <name type="scientific">Herbaspirillum hiltneri N3</name>
    <dbReference type="NCBI Taxonomy" id="1262470"/>
    <lineage>
        <taxon>Bacteria</taxon>
        <taxon>Pseudomonadati</taxon>
        <taxon>Pseudomonadota</taxon>
        <taxon>Betaproteobacteria</taxon>
        <taxon>Burkholderiales</taxon>
        <taxon>Oxalobacteraceae</taxon>
        <taxon>Herbaspirillum</taxon>
    </lineage>
</organism>
<dbReference type="Pfam" id="PF13360">
    <property type="entry name" value="PQQ_2"/>
    <property type="match status" value="1"/>
</dbReference>
<feature type="domain" description="Pyrrolo-quinoline quinone repeat" evidence="5">
    <location>
        <begin position="86"/>
        <end position="315"/>
    </location>
</feature>
<dbReference type="RefSeq" id="WP_053197402.1">
    <property type="nucleotide sequence ID" value="NZ_CP011409.1"/>
</dbReference>
<evidence type="ECO:0000313" key="7">
    <source>
        <dbReference type="Proteomes" id="UP000063429"/>
    </source>
</evidence>
<keyword evidence="3 4" id="KW-0998">Cell outer membrane</keyword>
<dbReference type="EMBL" id="CP011409">
    <property type="protein sequence ID" value="AKZ63121.1"/>
    <property type="molecule type" value="Genomic_DNA"/>
</dbReference>
<gene>
    <name evidence="4" type="primary">bamB</name>
    <name evidence="6" type="ORF">F506_10940</name>
</gene>
<evidence type="ECO:0000259" key="5">
    <source>
        <dbReference type="Pfam" id="PF13360"/>
    </source>
</evidence>
<keyword evidence="4" id="KW-0449">Lipoprotein</keyword>
<dbReference type="InterPro" id="IPR018391">
    <property type="entry name" value="PQQ_b-propeller_rpt"/>
</dbReference>
<comment type="subcellular location">
    <subcellularLocation>
        <location evidence="4">Cell outer membrane</location>
        <topology evidence="4">Lipid-anchor</topology>
    </subcellularLocation>
</comment>
<keyword evidence="7" id="KW-1185">Reference proteome</keyword>
<dbReference type="InterPro" id="IPR011047">
    <property type="entry name" value="Quinoprotein_ADH-like_sf"/>
</dbReference>
<keyword evidence="2 4" id="KW-0472">Membrane</keyword>
<reference evidence="7" key="1">
    <citation type="journal article" date="2015" name="Genome Announc.">
        <title>Complete Genome Sequence of Herbaspirillum hiltneri N3 (DSM 17495), Isolated from Surface-Sterilized Wheat Roots.</title>
        <authorList>
            <person name="Guizelini D."/>
            <person name="Saizaki P.M."/>
            <person name="Coimbra N.A."/>
            <person name="Weiss V.A."/>
            <person name="Faoro H."/>
            <person name="Sfeir M.Z."/>
            <person name="Baura V.A."/>
            <person name="Monteiro R.A."/>
            <person name="Chubatsu L.S."/>
            <person name="Souza E.M."/>
            <person name="Cruz L.M."/>
            <person name="Pedrosa F.O."/>
            <person name="Raittz R.T."/>
            <person name="Marchaukoski J.N."/>
            <person name="Steffens M.B."/>
        </authorList>
    </citation>
    <scope>NUCLEOTIDE SEQUENCE [LARGE SCALE GENOMIC DNA]</scope>
    <source>
        <strain evidence="7">N3</strain>
    </source>
</reference>
<protein>
    <recommendedName>
        <fullName evidence="4">Outer membrane protein assembly factor BamB</fullName>
    </recommendedName>
</protein>
<keyword evidence="1 4" id="KW-0732">Signal</keyword>
<comment type="subunit">
    <text evidence="4">Part of the Bam complex.</text>
</comment>
<keyword evidence="4" id="KW-0564">Palmitate</keyword>
<dbReference type="SMART" id="SM00564">
    <property type="entry name" value="PQQ"/>
    <property type="match status" value="5"/>
</dbReference>
<dbReference type="NCBIfam" id="TIGR03300">
    <property type="entry name" value="assembly_YfgL"/>
    <property type="match status" value="1"/>
</dbReference>
<evidence type="ECO:0000256" key="2">
    <source>
        <dbReference type="ARBA" id="ARBA00023136"/>
    </source>
</evidence>
<evidence type="ECO:0000256" key="4">
    <source>
        <dbReference type="HAMAP-Rule" id="MF_00923"/>
    </source>
</evidence>
<comment type="similarity">
    <text evidence="4">Belongs to the BamB family.</text>
</comment>
<dbReference type="Proteomes" id="UP000063429">
    <property type="component" value="Chromosome"/>
</dbReference>
<proteinExistence type="inferred from homology"/>
<dbReference type="HAMAP" id="MF_00923">
    <property type="entry name" value="OM_assembly_BamB"/>
    <property type="match status" value="1"/>
</dbReference>
<evidence type="ECO:0000313" key="6">
    <source>
        <dbReference type="EMBL" id="AKZ63121.1"/>
    </source>
</evidence>
<accession>A0ABN4I2G6</accession>
<sequence>MRRESQVVSRRTASLAIKLSALAAVALLSGCSLFSSKKEVNPPAALVEFKQTLRTQTVWTASVGKAGSFRFSPVFAGGSVFAAGADGAVVRLNAATGQTVWRVNAGSSLTAGVGSDGNVVAVVGEKGVVQAFDGNGKSLWKAQAPSEVLSAPVVGSGLVLVRSIDNRVTAFDAENGTRRWTVLRPLPTLTLRTAPGIVLDSQTAYVALPGGRLSALALNNGGPRWEVAVGDPKGTTELERIADVSGVPGLGVRDVCAVAYQGRIGCFDVTNGNVRWAKDFSSESGLTLDDRFVFAADDKGGVTEFARDTGTALWRNSKLAYRRLSPPIAVGKAVAVGDYQGYIHFLSRDDGAFVARTSTDGSPIQVTPIAAGQAVVFQTQAGTVVALAAE</sequence>
<evidence type="ECO:0000256" key="1">
    <source>
        <dbReference type="ARBA" id="ARBA00022729"/>
    </source>
</evidence>
<dbReference type="PANTHER" id="PTHR34512:SF30">
    <property type="entry name" value="OUTER MEMBRANE PROTEIN ASSEMBLY FACTOR BAMB"/>
    <property type="match status" value="1"/>
</dbReference>
<dbReference type="InterPro" id="IPR015943">
    <property type="entry name" value="WD40/YVTN_repeat-like_dom_sf"/>
</dbReference>
<dbReference type="InterPro" id="IPR002372">
    <property type="entry name" value="PQQ_rpt_dom"/>
</dbReference>
<name>A0ABN4I2G6_9BURK</name>
<comment type="function">
    <text evidence="4">Part of the outer membrane protein assembly complex, which is involved in assembly and insertion of beta-barrel proteins into the outer membrane.</text>
</comment>
<evidence type="ECO:0000256" key="3">
    <source>
        <dbReference type="ARBA" id="ARBA00023237"/>
    </source>
</evidence>